<reference evidence="7" key="1">
    <citation type="submission" date="2021-02" db="EMBL/GenBank/DDBJ databases">
        <authorList>
            <person name="Dougan E. K."/>
            <person name="Rhodes N."/>
            <person name="Thang M."/>
            <person name="Chan C."/>
        </authorList>
    </citation>
    <scope>NUCLEOTIDE SEQUENCE</scope>
</reference>
<evidence type="ECO:0000256" key="2">
    <source>
        <dbReference type="ARBA" id="ARBA00009190"/>
    </source>
</evidence>
<sequence>ALAAYFAPAMLVTKHGAFSGIGEALTTILISEIGDKTFFLTMILAMRRGRILALSSALSALWVMTGLSASIGVMLRSLPSNLIREAWVRLAAGLLMIFFGIQSFRERESKLEVGPECKGAQDEAECEIESQLSRSKSQSFVIDWFRFSVLIFLAEWGDRSMFATVTLAATRSPIGVVLGGCMGHTVAALLAVLSGGLLEKYVSDKAVKVIGGVLFISFGDPICLVIITFIRLDASRLALLSSVPLLKFRDPDGTPFLCEEGLAVIERLPGPVCPIAFVGDGRSGKSFLASRIAGEGTFKDDDSDVAVTEGIDVVAFSSHPGHILIFDCEGGNNALSKSHSIVTVVGALLATALVFVTDGKASEAAIEALARMLEERSLIKCDGTGSLQAQTLFFVVNQNRLRYGEDALEKILAADHDEERTEIRKLIGAAYPEGRRQFFTVPDDSKSDFEERWDRLHEAVREAAQPLKMGKLWMTGPQVVQMLRCIEQMLRTRGK</sequence>
<dbReference type="GO" id="GO:0016020">
    <property type="term" value="C:membrane"/>
    <property type="evidence" value="ECO:0007669"/>
    <property type="project" value="UniProtKB-SubCell"/>
</dbReference>
<dbReference type="GO" id="GO:0032472">
    <property type="term" value="P:Golgi calcium ion transport"/>
    <property type="evidence" value="ECO:0007669"/>
    <property type="project" value="TreeGrafter"/>
</dbReference>
<dbReference type="GO" id="GO:0005794">
    <property type="term" value="C:Golgi apparatus"/>
    <property type="evidence" value="ECO:0007669"/>
    <property type="project" value="TreeGrafter"/>
</dbReference>
<dbReference type="AlphaFoldDB" id="A0A813FFT5"/>
<dbReference type="GO" id="GO:0005384">
    <property type="term" value="F:manganese ion transmembrane transporter activity"/>
    <property type="evidence" value="ECO:0007669"/>
    <property type="project" value="TreeGrafter"/>
</dbReference>
<dbReference type="PANTHER" id="PTHR12608:SF1">
    <property type="entry name" value="TRANSMEMBRANE PROTEIN 165"/>
    <property type="match status" value="1"/>
</dbReference>
<dbReference type="InterPro" id="IPR001727">
    <property type="entry name" value="GDT1-like"/>
</dbReference>
<organism evidence="7 8">
    <name type="scientific">Polarella glacialis</name>
    <name type="common">Dinoflagellate</name>
    <dbReference type="NCBI Taxonomy" id="89957"/>
    <lineage>
        <taxon>Eukaryota</taxon>
        <taxon>Sar</taxon>
        <taxon>Alveolata</taxon>
        <taxon>Dinophyceae</taxon>
        <taxon>Suessiales</taxon>
        <taxon>Suessiaceae</taxon>
        <taxon>Polarella</taxon>
    </lineage>
</organism>
<dbReference type="OrthoDB" id="442673at2759"/>
<keyword evidence="8" id="KW-1185">Reference proteome</keyword>
<keyword evidence="3 6" id="KW-0812">Transmembrane</keyword>
<name>A0A813FFT5_POLGL</name>
<comment type="subcellular location">
    <subcellularLocation>
        <location evidence="1">Membrane</location>
        <topology evidence="1">Multi-pass membrane protein</topology>
    </subcellularLocation>
</comment>
<gene>
    <name evidence="7" type="ORF">PGLA1383_LOCUS28553</name>
</gene>
<dbReference type="GO" id="GO:0015085">
    <property type="term" value="F:calcium ion transmembrane transporter activity"/>
    <property type="evidence" value="ECO:0007669"/>
    <property type="project" value="TreeGrafter"/>
</dbReference>
<evidence type="ECO:0008006" key="9">
    <source>
        <dbReference type="Google" id="ProtNLM"/>
    </source>
</evidence>
<keyword evidence="5 6" id="KW-0472">Membrane</keyword>
<evidence type="ECO:0000256" key="5">
    <source>
        <dbReference type="ARBA" id="ARBA00023136"/>
    </source>
</evidence>
<comment type="caution">
    <text evidence="7">The sequence shown here is derived from an EMBL/GenBank/DDBJ whole genome shotgun (WGS) entry which is preliminary data.</text>
</comment>
<protein>
    <recommendedName>
        <fullName evidence="9">GDT1 family protein</fullName>
    </recommendedName>
</protein>
<evidence type="ECO:0000256" key="3">
    <source>
        <dbReference type="ARBA" id="ARBA00022692"/>
    </source>
</evidence>
<dbReference type="SUPFAM" id="SSF52540">
    <property type="entry name" value="P-loop containing nucleoside triphosphate hydrolases"/>
    <property type="match status" value="1"/>
</dbReference>
<evidence type="ECO:0000313" key="8">
    <source>
        <dbReference type="Proteomes" id="UP000654075"/>
    </source>
</evidence>
<feature type="transmembrane region" description="Helical" evidence="6">
    <location>
        <begin position="177"/>
        <end position="198"/>
    </location>
</feature>
<dbReference type="Pfam" id="PF01169">
    <property type="entry name" value="GDT1"/>
    <property type="match status" value="2"/>
</dbReference>
<dbReference type="Gene3D" id="3.40.50.300">
    <property type="entry name" value="P-loop containing nucleotide triphosphate hydrolases"/>
    <property type="match status" value="1"/>
</dbReference>
<dbReference type="PANTHER" id="PTHR12608">
    <property type="entry name" value="TRANSMEMBRANE PROTEIN HTP-1 RELATED"/>
    <property type="match status" value="1"/>
</dbReference>
<evidence type="ECO:0000256" key="4">
    <source>
        <dbReference type="ARBA" id="ARBA00022989"/>
    </source>
</evidence>
<feature type="transmembrane region" description="Helical" evidence="6">
    <location>
        <begin position="86"/>
        <end position="104"/>
    </location>
</feature>
<feature type="transmembrane region" description="Helical" evidence="6">
    <location>
        <begin position="51"/>
        <end position="74"/>
    </location>
</feature>
<dbReference type="EMBL" id="CAJNNV010024828">
    <property type="protein sequence ID" value="CAE8610744.1"/>
    <property type="molecule type" value="Genomic_DNA"/>
</dbReference>
<evidence type="ECO:0000256" key="6">
    <source>
        <dbReference type="SAM" id="Phobius"/>
    </source>
</evidence>
<feature type="non-terminal residue" evidence="7">
    <location>
        <position position="1"/>
    </location>
</feature>
<comment type="similarity">
    <text evidence="2">Belongs to the GDT1 family.</text>
</comment>
<evidence type="ECO:0000313" key="7">
    <source>
        <dbReference type="EMBL" id="CAE8610744.1"/>
    </source>
</evidence>
<proteinExistence type="inferred from homology"/>
<feature type="transmembrane region" description="Helical" evidence="6">
    <location>
        <begin position="210"/>
        <end position="232"/>
    </location>
</feature>
<feature type="non-terminal residue" evidence="7">
    <location>
        <position position="495"/>
    </location>
</feature>
<dbReference type="InterPro" id="IPR027417">
    <property type="entry name" value="P-loop_NTPase"/>
</dbReference>
<keyword evidence="4 6" id="KW-1133">Transmembrane helix</keyword>
<dbReference type="GO" id="GO:0032468">
    <property type="term" value="P:Golgi calcium ion homeostasis"/>
    <property type="evidence" value="ECO:0007669"/>
    <property type="project" value="TreeGrafter"/>
</dbReference>
<dbReference type="Proteomes" id="UP000654075">
    <property type="component" value="Unassembled WGS sequence"/>
</dbReference>
<accession>A0A813FFT5</accession>
<evidence type="ECO:0000256" key="1">
    <source>
        <dbReference type="ARBA" id="ARBA00004141"/>
    </source>
</evidence>